<keyword evidence="5" id="KW-0532">Neurotransmitter transport</keyword>
<feature type="transmembrane region" description="Helical" evidence="9">
    <location>
        <begin position="125"/>
        <end position="145"/>
    </location>
</feature>
<dbReference type="PRINTS" id="PR01035">
    <property type="entry name" value="TCRTETA"/>
</dbReference>
<feature type="transmembrane region" description="Helical" evidence="9">
    <location>
        <begin position="253"/>
        <end position="272"/>
    </location>
</feature>
<evidence type="ECO:0000259" key="10">
    <source>
        <dbReference type="PROSITE" id="PS50850"/>
    </source>
</evidence>
<keyword evidence="7 9" id="KW-0472">Membrane</keyword>
<evidence type="ECO:0000256" key="1">
    <source>
        <dbReference type="ARBA" id="ARBA00004141"/>
    </source>
</evidence>
<dbReference type="EMBL" id="OU896715">
    <property type="protein sequence ID" value="CAH1183609.1"/>
    <property type="molecule type" value="Genomic_DNA"/>
</dbReference>
<dbReference type="PANTHER" id="PTHR23506">
    <property type="entry name" value="GH10249P"/>
    <property type="match status" value="1"/>
</dbReference>
<keyword evidence="6 9" id="KW-1133">Transmembrane helix</keyword>
<comment type="subcellular location">
    <subcellularLocation>
        <location evidence="1">Membrane</location>
        <topology evidence="1">Multi-pass membrane protein</topology>
    </subcellularLocation>
</comment>
<dbReference type="SUPFAM" id="SSF103473">
    <property type="entry name" value="MFS general substrate transporter"/>
    <property type="match status" value="1"/>
</dbReference>
<evidence type="ECO:0000256" key="3">
    <source>
        <dbReference type="ARBA" id="ARBA00022448"/>
    </source>
</evidence>
<evidence type="ECO:0000256" key="9">
    <source>
        <dbReference type="SAM" id="Phobius"/>
    </source>
</evidence>
<feature type="region of interest" description="Disordered" evidence="8">
    <location>
        <begin position="492"/>
        <end position="517"/>
    </location>
</feature>
<feature type="transmembrane region" description="Helical" evidence="9">
    <location>
        <begin position="222"/>
        <end position="247"/>
    </location>
</feature>
<feature type="transmembrane region" description="Helical" evidence="9">
    <location>
        <begin position="293"/>
        <end position="313"/>
    </location>
</feature>
<keyword evidence="12" id="KW-1185">Reference proteome</keyword>
<protein>
    <recommendedName>
        <fullName evidence="10">Major facilitator superfamily (MFS) profile domain-containing protein</fullName>
    </recommendedName>
</protein>
<evidence type="ECO:0000256" key="5">
    <source>
        <dbReference type="ARBA" id="ARBA00022775"/>
    </source>
</evidence>
<proteinExistence type="inferred from homology"/>
<sequence length="574" mass="62429">MQKGESIPAVSPSENCCTTSSKSSFALSSHSGHIGHPIYRTHHRSKSLSNMMCPDSFSPGEIRRMKERLLRMNSHLHPSALRNLSTKQKLTLVSLALVDFMSFCSMSIMAPFFPKEAYKKGLSDTLSGLVFSFYALVMFVASPVLGKIIPKFGAKFLFLFGIFVAGACNIIFGFLEYIQNYTLFLTFCLLVRGFEALGASAFSTASYVFVVNAFPNNIGSVLGILETFIGLGMSTGPAVGGILYSVGGFSMPFFVIGIAMVVTIPVNILLLPAAEDHDNVTNKSTSMLKLIKVPAVIVTCMVVMIVSSTWAFLDPTLEPHLRQFNLSPEKVGLVFLLFSALYGISSPAWGWLADKVNNHWSMMVAGLLMCTVGLLLLGPCPFIPYLESSLWLDLVALSILGISVALALIPTFQGVLTSATDAGCIDSIATYSVVAGIWSCMYSLGEVIGPSLGGFLLQYYGFPVTSTVMATMTFLLAIITFMFFILKSTYSRESDNSSDSGISESWRSSNSADNSNETTPLLLSHIDSSHRMYTGQHGQYYEFNQENENVADNENPFNNMRTSVSITGKGSCEV</sequence>
<dbReference type="Gene3D" id="1.20.1250.20">
    <property type="entry name" value="MFS general substrate transporter like domains"/>
    <property type="match status" value="2"/>
</dbReference>
<evidence type="ECO:0000256" key="7">
    <source>
        <dbReference type="ARBA" id="ARBA00023136"/>
    </source>
</evidence>
<evidence type="ECO:0000256" key="2">
    <source>
        <dbReference type="ARBA" id="ARBA00006829"/>
    </source>
</evidence>
<dbReference type="InterPro" id="IPR020846">
    <property type="entry name" value="MFS_dom"/>
</dbReference>
<evidence type="ECO:0000256" key="6">
    <source>
        <dbReference type="ARBA" id="ARBA00022989"/>
    </source>
</evidence>
<gene>
    <name evidence="11" type="ORF">PHAECO_LOCUS12575</name>
</gene>
<reference evidence="11" key="2">
    <citation type="submission" date="2022-10" db="EMBL/GenBank/DDBJ databases">
        <authorList>
            <consortium name="ENA_rothamsted_submissions"/>
            <consortium name="culmorum"/>
            <person name="King R."/>
        </authorList>
    </citation>
    <scope>NUCLEOTIDE SEQUENCE</scope>
</reference>
<feature type="transmembrane region" description="Helical" evidence="9">
    <location>
        <begin position="464"/>
        <end position="486"/>
    </location>
</feature>
<dbReference type="PROSITE" id="PS50850">
    <property type="entry name" value="MFS"/>
    <property type="match status" value="1"/>
</dbReference>
<accession>A0A9P0E0C1</accession>
<comment type="similarity">
    <text evidence="2">Belongs to the major facilitator superfamily. Vesicular transporter family.</text>
</comment>
<evidence type="ECO:0000313" key="12">
    <source>
        <dbReference type="Proteomes" id="UP001153737"/>
    </source>
</evidence>
<dbReference type="PANTHER" id="PTHR23506:SF28">
    <property type="entry name" value="MFS-TYPE TRANSPORTER SLC18B1-LIKE PROTEIN"/>
    <property type="match status" value="1"/>
</dbReference>
<dbReference type="GO" id="GO:0016020">
    <property type="term" value="C:membrane"/>
    <property type="evidence" value="ECO:0007669"/>
    <property type="project" value="UniProtKB-SubCell"/>
</dbReference>
<dbReference type="InterPro" id="IPR036259">
    <property type="entry name" value="MFS_trans_sf"/>
</dbReference>
<dbReference type="Pfam" id="PF12832">
    <property type="entry name" value="MFS_1_like"/>
    <property type="match status" value="1"/>
</dbReference>
<dbReference type="Pfam" id="PF07690">
    <property type="entry name" value="MFS_1"/>
    <property type="match status" value="1"/>
</dbReference>
<feature type="domain" description="Major facilitator superfamily (MFS) profile" evidence="10">
    <location>
        <begin position="91"/>
        <end position="489"/>
    </location>
</feature>
<feature type="transmembrane region" description="Helical" evidence="9">
    <location>
        <begin position="90"/>
        <end position="113"/>
    </location>
</feature>
<dbReference type="OrthoDB" id="446368at2759"/>
<feature type="transmembrane region" description="Helical" evidence="9">
    <location>
        <begin position="333"/>
        <end position="352"/>
    </location>
</feature>
<feature type="transmembrane region" description="Helical" evidence="9">
    <location>
        <begin position="424"/>
        <end position="444"/>
    </location>
</feature>
<dbReference type="InterPro" id="IPR024989">
    <property type="entry name" value="MFS_assoc_dom"/>
</dbReference>
<dbReference type="AlphaFoldDB" id="A0A9P0E0C1"/>
<name>A0A9P0E0C1_PHACE</name>
<evidence type="ECO:0000256" key="8">
    <source>
        <dbReference type="SAM" id="MobiDB-lite"/>
    </source>
</evidence>
<feature type="compositionally biased region" description="Polar residues" evidence="8">
    <location>
        <begin position="506"/>
        <end position="517"/>
    </location>
</feature>
<feature type="transmembrane region" description="Helical" evidence="9">
    <location>
        <begin position="390"/>
        <end position="412"/>
    </location>
</feature>
<organism evidence="11 12">
    <name type="scientific">Phaedon cochleariae</name>
    <name type="common">Mustard beetle</name>
    <dbReference type="NCBI Taxonomy" id="80249"/>
    <lineage>
        <taxon>Eukaryota</taxon>
        <taxon>Metazoa</taxon>
        <taxon>Ecdysozoa</taxon>
        <taxon>Arthropoda</taxon>
        <taxon>Hexapoda</taxon>
        <taxon>Insecta</taxon>
        <taxon>Pterygota</taxon>
        <taxon>Neoptera</taxon>
        <taxon>Endopterygota</taxon>
        <taxon>Coleoptera</taxon>
        <taxon>Polyphaga</taxon>
        <taxon>Cucujiformia</taxon>
        <taxon>Chrysomeloidea</taxon>
        <taxon>Chrysomelidae</taxon>
        <taxon>Chrysomelinae</taxon>
        <taxon>Chrysomelini</taxon>
        <taxon>Phaedon</taxon>
    </lineage>
</organism>
<evidence type="ECO:0000313" key="11">
    <source>
        <dbReference type="EMBL" id="CAH1183609.1"/>
    </source>
</evidence>
<dbReference type="InterPro" id="IPR001958">
    <property type="entry name" value="Tet-R_TetA/multi-R_MdtG-like"/>
</dbReference>
<reference evidence="11" key="1">
    <citation type="submission" date="2022-01" db="EMBL/GenBank/DDBJ databases">
        <authorList>
            <person name="King R."/>
        </authorList>
    </citation>
    <scope>NUCLEOTIDE SEQUENCE</scope>
</reference>
<dbReference type="Proteomes" id="UP001153737">
    <property type="component" value="Chromosome 9"/>
</dbReference>
<keyword evidence="4 9" id="KW-0812">Transmembrane</keyword>
<dbReference type="InterPro" id="IPR011701">
    <property type="entry name" value="MFS"/>
</dbReference>
<feature type="transmembrane region" description="Helical" evidence="9">
    <location>
        <begin position="364"/>
        <end position="384"/>
    </location>
</feature>
<dbReference type="GO" id="GO:0022857">
    <property type="term" value="F:transmembrane transporter activity"/>
    <property type="evidence" value="ECO:0007669"/>
    <property type="project" value="InterPro"/>
</dbReference>
<dbReference type="InterPro" id="IPR050930">
    <property type="entry name" value="MFS_Vesicular_Transporter"/>
</dbReference>
<keyword evidence="3" id="KW-0813">Transport</keyword>
<feature type="transmembrane region" description="Helical" evidence="9">
    <location>
        <begin position="157"/>
        <end position="175"/>
    </location>
</feature>
<feature type="transmembrane region" description="Helical" evidence="9">
    <location>
        <begin position="181"/>
        <end position="210"/>
    </location>
</feature>
<evidence type="ECO:0000256" key="4">
    <source>
        <dbReference type="ARBA" id="ARBA00022692"/>
    </source>
</evidence>